<dbReference type="InterPro" id="IPR029016">
    <property type="entry name" value="GAF-like_dom_sf"/>
</dbReference>
<accession>A0A143QRB9</accession>
<dbReference type="GeneID" id="93554591"/>
<protein>
    <recommendedName>
        <fullName evidence="5">ANTAR domain-containing protein</fullName>
    </recommendedName>
</protein>
<gene>
    <name evidence="6" type="ORF">A3Q41_04421</name>
</gene>
<dbReference type="Pfam" id="PF13185">
    <property type="entry name" value="GAF_2"/>
    <property type="match status" value="1"/>
</dbReference>
<proteinExistence type="predicted"/>
<evidence type="ECO:0000256" key="4">
    <source>
        <dbReference type="ARBA" id="ARBA00023163"/>
    </source>
</evidence>
<dbReference type="InterPro" id="IPR011006">
    <property type="entry name" value="CheY-like_superfamily"/>
</dbReference>
<dbReference type="GO" id="GO:0003723">
    <property type="term" value="F:RNA binding"/>
    <property type="evidence" value="ECO:0007669"/>
    <property type="project" value="InterPro"/>
</dbReference>
<dbReference type="EMBL" id="CP015220">
    <property type="protein sequence ID" value="AMY25695.1"/>
    <property type="molecule type" value="Genomic_DNA"/>
</dbReference>
<dbReference type="SUPFAM" id="SSF52172">
    <property type="entry name" value="CheY-like"/>
    <property type="match status" value="1"/>
</dbReference>
<dbReference type="Pfam" id="PF03861">
    <property type="entry name" value="ANTAR"/>
    <property type="match status" value="1"/>
</dbReference>
<evidence type="ECO:0000256" key="2">
    <source>
        <dbReference type="ARBA" id="ARBA00022777"/>
    </source>
</evidence>
<sequence length="240" mass="25393">MTDDEQFDAPSTDPATVFAALADIVYRGSSAEEVYTAICNAATMVVPHCDHASLMLLRHGKAVTVAASDDVARVVDDIERATGQGPCLDALTTEAVQLEPDFSSPTQWPAMARGVLNRTPVRGAMGFRLKVDEQKVGALNLFTDTAGAFDADTADKAVILTAFTSVTVGAMLNGQEASTLRDGLESNREIGKAIGLIMALHKVSDEEAFALLRKSSQDLNVKIADLASTVVQRHGKGLSS</sequence>
<dbReference type="Gene3D" id="3.30.450.40">
    <property type="match status" value="1"/>
</dbReference>
<organism evidence="6 7">
    <name type="scientific">Rhodococcoides fascians</name>
    <name type="common">Rhodococcus fascians</name>
    <dbReference type="NCBI Taxonomy" id="1828"/>
    <lineage>
        <taxon>Bacteria</taxon>
        <taxon>Bacillati</taxon>
        <taxon>Actinomycetota</taxon>
        <taxon>Actinomycetes</taxon>
        <taxon>Mycobacteriales</taxon>
        <taxon>Nocardiaceae</taxon>
        <taxon>Rhodococcoides</taxon>
    </lineage>
</organism>
<dbReference type="InterPro" id="IPR003018">
    <property type="entry name" value="GAF"/>
</dbReference>
<evidence type="ECO:0000313" key="7">
    <source>
        <dbReference type="Proteomes" id="UP000076038"/>
    </source>
</evidence>
<dbReference type="GO" id="GO:0016301">
    <property type="term" value="F:kinase activity"/>
    <property type="evidence" value="ECO:0007669"/>
    <property type="project" value="UniProtKB-KW"/>
</dbReference>
<keyword evidence="4" id="KW-0804">Transcription</keyword>
<reference evidence="7" key="2">
    <citation type="submission" date="2016-04" db="EMBL/GenBank/DDBJ databases">
        <title>Complete Genome and Plasmid Sequences for Rhodococcus fascians D188 and Draft Sequences for Rhodococcus spp. Isolates PBTS 1 and PBTS 2.</title>
        <authorList>
            <person name="Stamer R."/>
            <person name="Vereecke D."/>
            <person name="Zhang Y."/>
            <person name="Schilkey F."/>
            <person name="Devitt N."/>
            <person name="Randall J."/>
        </authorList>
    </citation>
    <scope>NUCLEOTIDE SEQUENCE [LARGE SCALE GENOMIC DNA]</scope>
    <source>
        <strain evidence="7">PBTS2</strain>
    </source>
</reference>
<evidence type="ECO:0000313" key="6">
    <source>
        <dbReference type="EMBL" id="AMY25695.1"/>
    </source>
</evidence>
<dbReference type="Proteomes" id="UP000076038">
    <property type="component" value="Chromosome"/>
</dbReference>
<dbReference type="SUPFAM" id="SSF55781">
    <property type="entry name" value="GAF domain-like"/>
    <property type="match status" value="1"/>
</dbReference>
<dbReference type="AlphaFoldDB" id="A0A143QRB9"/>
<dbReference type="SMART" id="SM01012">
    <property type="entry name" value="ANTAR"/>
    <property type="match status" value="1"/>
</dbReference>
<evidence type="ECO:0000259" key="5">
    <source>
        <dbReference type="PROSITE" id="PS50921"/>
    </source>
</evidence>
<keyword evidence="1" id="KW-0808">Transferase</keyword>
<dbReference type="PROSITE" id="PS50921">
    <property type="entry name" value="ANTAR"/>
    <property type="match status" value="1"/>
</dbReference>
<dbReference type="InterPro" id="IPR012074">
    <property type="entry name" value="GAF_ANTAR"/>
</dbReference>
<keyword evidence="7" id="KW-1185">Reference proteome</keyword>
<evidence type="ECO:0000256" key="1">
    <source>
        <dbReference type="ARBA" id="ARBA00022679"/>
    </source>
</evidence>
<dbReference type="PATRIC" id="fig|1653479.3.peg.4476"/>
<reference evidence="6 7" key="1">
    <citation type="journal article" date="2016" name="Genome Announc.">
        <title>Complete Genome and Plasmid Sequences for Rhodococcus fascians D188 and Draft Sequences for Rhodococcus Isolates PBTS 1 and PBTS 2.</title>
        <authorList>
            <person name="Stamler R.A."/>
            <person name="Vereecke D."/>
            <person name="Zhang Y."/>
            <person name="Schilkey F."/>
            <person name="Devitt N."/>
            <person name="Randall J.J."/>
        </authorList>
    </citation>
    <scope>NUCLEOTIDE SEQUENCE [LARGE SCALE GENOMIC DNA]</scope>
    <source>
        <strain evidence="6 7">PBTS2</strain>
    </source>
</reference>
<evidence type="ECO:0000256" key="3">
    <source>
        <dbReference type="ARBA" id="ARBA00023015"/>
    </source>
</evidence>
<dbReference type="InterPro" id="IPR005561">
    <property type="entry name" value="ANTAR"/>
</dbReference>
<dbReference type="RefSeq" id="WP_027497474.1">
    <property type="nucleotide sequence ID" value="NZ_CAKKLU010000008.1"/>
</dbReference>
<dbReference type="InterPro" id="IPR036388">
    <property type="entry name" value="WH-like_DNA-bd_sf"/>
</dbReference>
<dbReference type="Gene3D" id="1.10.10.10">
    <property type="entry name" value="Winged helix-like DNA-binding domain superfamily/Winged helix DNA-binding domain"/>
    <property type="match status" value="1"/>
</dbReference>
<keyword evidence="2" id="KW-0418">Kinase</keyword>
<dbReference type="PIRSF" id="PIRSF036625">
    <property type="entry name" value="GAF_ANTAR"/>
    <property type="match status" value="1"/>
</dbReference>
<name>A0A143QRB9_RHOFA</name>
<feature type="domain" description="ANTAR" evidence="5">
    <location>
        <begin position="170"/>
        <end position="231"/>
    </location>
</feature>
<keyword evidence="3" id="KW-0805">Transcription regulation</keyword>
<dbReference type="KEGG" id="rhs:A3Q41_04421"/>